<proteinExistence type="predicted"/>
<dbReference type="AlphaFoldDB" id="X0TX05"/>
<evidence type="ECO:0000313" key="1">
    <source>
        <dbReference type="EMBL" id="GAF80660.1"/>
    </source>
</evidence>
<feature type="non-terminal residue" evidence="1">
    <location>
        <position position="44"/>
    </location>
</feature>
<sequence>MRFRSKRYKKELEQLTPVSTGAISLAEAVEKVKLFKSVKFDQTI</sequence>
<comment type="caution">
    <text evidence="1">The sequence shown here is derived from an EMBL/GenBank/DDBJ whole genome shotgun (WGS) entry which is preliminary data.</text>
</comment>
<name>X0TX05_9ZZZZ</name>
<gene>
    <name evidence="1" type="ORF">S01H1_16306</name>
</gene>
<protein>
    <submittedName>
        <fullName evidence="1">Uncharacterized protein</fullName>
    </submittedName>
</protein>
<accession>X0TX05</accession>
<dbReference type="EMBL" id="BARS01008566">
    <property type="protein sequence ID" value="GAF80660.1"/>
    <property type="molecule type" value="Genomic_DNA"/>
</dbReference>
<organism evidence="1">
    <name type="scientific">marine sediment metagenome</name>
    <dbReference type="NCBI Taxonomy" id="412755"/>
    <lineage>
        <taxon>unclassified sequences</taxon>
        <taxon>metagenomes</taxon>
        <taxon>ecological metagenomes</taxon>
    </lineage>
</organism>
<reference evidence="1" key="1">
    <citation type="journal article" date="2014" name="Front. Microbiol.">
        <title>High frequency of phylogenetically diverse reductive dehalogenase-homologous genes in deep subseafloor sedimentary metagenomes.</title>
        <authorList>
            <person name="Kawai M."/>
            <person name="Futagami T."/>
            <person name="Toyoda A."/>
            <person name="Takaki Y."/>
            <person name="Nishi S."/>
            <person name="Hori S."/>
            <person name="Arai W."/>
            <person name="Tsubouchi T."/>
            <person name="Morono Y."/>
            <person name="Uchiyama I."/>
            <person name="Ito T."/>
            <person name="Fujiyama A."/>
            <person name="Inagaki F."/>
            <person name="Takami H."/>
        </authorList>
    </citation>
    <scope>NUCLEOTIDE SEQUENCE</scope>
    <source>
        <strain evidence="1">Expedition CK06-06</strain>
    </source>
</reference>